<evidence type="ECO:0000313" key="3">
    <source>
        <dbReference type="EMBL" id="CAB9506423.1"/>
    </source>
</evidence>
<feature type="coiled-coil region" evidence="1">
    <location>
        <begin position="101"/>
        <end position="128"/>
    </location>
</feature>
<feature type="compositionally biased region" description="Low complexity" evidence="2">
    <location>
        <begin position="30"/>
        <end position="41"/>
    </location>
</feature>
<dbReference type="PANTHER" id="PTHR37563:SF2">
    <property type="entry name" value="PHYTANOYL-COA DIOXYGENASE FAMILY PROTEIN (AFU_ORTHOLOGUE AFUA_2G03330)"/>
    <property type="match status" value="1"/>
</dbReference>
<feature type="compositionally biased region" description="Basic and acidic residues" evidence="2">
    <location>
        <begin position="224"/>
        <end position="234"/>
    </location>
</feature>
<evidence type="ECO:0000256" key="2">
    <source>
        <dbReference type="SAM" id="MobiDB-lite"/>
    </source>
</evidence>
<dbReference type="PANTHER" id="PTHR37563">
    <property type="entry name" value="PHYTANOYL-COA DIOXYGENASE FAMILY PROTEIN (AFU_ORTHOLOGUE AFUA_2G03330)"/>
    <property type="match status" value="1"/>
</dbReference>
<dbReference type="AlphaFoldDB" id="A0A9N8H979"/>
<dbReference type="SUPFAM" id="SSF51197">
    <property type="entry name" value="Clavaminate synthase-like"/>
    <property type="match status" value="1"/>
</dbReference>
<dbReference type="InterPro" id="IPR008775">
    <property type="entry name" value="Phytyl_CoA_dOase-like"/>
</dbReference>
<comment type="caution">
    <text evidence="3">The sequence shown here is derived from an EMBL/GenBank/DDBJ whole genome shotgun (WGS) entry which is preliminary data.</text>
</comment>
<evidence type="ECO:0000313" key="4">
    <source>
        <dbReference type="Proteomes" id="UP001153069"/>
    </source>
</evidence>
<dbReference type="Pfam" id="PF05721">
    <property type="entry name" value="PhyH"/>
    <property type="match status" value="1"/>
</dbReference>
<dbReference type="Proteomes" id="UP001153069">
    <property type="component" value="Unassembled WGS sequence"/>
</dbReference>
<keyword evidence="1" id="KW-0175">Coiled coil</keyword>
<proteinExistence type="predicted"/>
<name>A0A9N8H979_9STRA</name>
<gene>
    <name evidence="3" type="ORF">SEMRO_266_G103170.1</name>
</gene>
<accession>A0A9N8H979</accession>
<dbReference type="Gene3D" id="2.60.120.620">
    <property type="entry name" value="q2cbj1_9rhob like domain"/>
    <property type="match status" value="1"/>
</dbReference>
<sequence length="479" mass="52922">MATAVVSTASKKPAKCLEECIVGPSESERASGAPSWGSSADADADDDRGKKRQRTENGSNLKDDDNDDTSSTFQHALDTFHSSGCCVIPNVLPPAFVRDCRTKATADLELLEQELNARRQELQHVDTDTTNNSHAIAAAYRVDYREMVDRDGHRRDVRYELDRYPYIAPGLIYNSIVFPLIQALLHGTASTTSSSSSSKAINLLYAGVMWARKPPPQTSTNNDNDNHHQPQKWHSDGGHLYEHIHLPPHCINVFFPLIHVKSDQDGPTQVQPGSHVLGGNFENSNPLSIFGLHAHAGDAILFDYRLQHRGALALTQHRPILYLAYAKPWFVDAGNTRSGSSIFRCKQQQRQGKPWVSRLLTGIAMPMGVGFENYGNSNIADNNDNNTESNDTTEAHTAGSGERWVLFKMNVQLDDNDAEEPTIVFYAGDVPLEVATQFCLKHQLAHDFILILTDTIQQQMVQAQKALAEATTGNNNPPS</sequence>
<evidence type="ECO:0000256" key="1">
    <source>
        <dbReference type="SAM" id="Coils"/>
    </source>
</evidence>
<keyword evidence="4" id="KW-1185">Reference proteome</keyword>
<feature type="region of interest" description="Disordered" evidence="2">
    <location>
        <begin position="214"/>
        <end position="234"/>
    </location>
</feature>
<reference evidence="3" key="1">
    <citation type="submission" date="2020-06" db="EMBL/GenBank/DDBJ databases">
        <authorList>
            <consortium name="Plant Systems Biology data submission"/>
        </authorList>
    </citation>
    <scope>NUCLEOTIDE SEQUENCE</scope>
    <source>
        <strain evidence="3">D6</strain>
    </source>
</reference>
<protein>
    <submittedName>
        <fullName evidence="3">Uncharacterized protein</fullName>
    </submittedName>
</protein>
<dbReference type="EMBL" id="CAICTM010000265">
    <property type="protein sequence ID" value="CAB9506423.1"/>
    <property type="molecule type" value="Genomic_DNA"/>
</dbReference>
<dbReference type="InterPro" id="IPR051961">
    <property type="entry name" value="Fungal_Metabolite_Diox"/>
</dbReference>
<organism evidence="3 4">
    <name type="scientific">Seminavis robusta</name>
    <dbReference type="NCBI Taxonomy" id="568900"/>
    <lineage>
        <taxon>Eukaryota</taxon>
        <taxon>Sar</taxon>
        <taxon>Stramenopiles</taxon>
        <taxon>Ochrophyta</taxon>
        <taxon>Bacillariophyta</taxon>
        <taxon>Bacillariophyceae</taxon>
        <taxon>Bacillariophycidae</taxon>
        <taxon>Naviculales</taxon>
        <taxon>Naviculaceae</taxon>
        <taxon>Seminavis</taxon>
    </lineage>
</organism>
<dbReference type="OrthoDB" id="420046at2759"/>
<feature type="region of interest" description="Disordered" evidence="2">
    <location>
        <begin position="23"/>
        <end position="69"/>
    </location>
</feature>